<reference evidence="2 3" key="1">
    <citation type="journal article" date="2018" name="Int. J. Syst. Evol. Microbiol.">
        <title>Methylomusa anaerophila gen. nov., sp. nov., an anaerobic methanol-utilizing bacterium isolated from a microbial fuel cell.</title>
        <authorList>
            <person name="Amano N."/>
            <person name="Yamamuro A."/>
            <person name="Miyahara M."/>
            <person name="Kouzuma A."/>
            <person name="Abe T."/>
            <person name="Watanabe K."/>
        </authorList>
    </citation>
    <scope>NUCLEOTIDE SEQUENCE [LARGE SCALE GENOMIC DNA]</scope>
    <source>
        <strain evidence="2 3">MMFC1</strain>
    </source>
</reference>
<evidence type="ECO:0000313" key="3">
    <source>
        <dbReference type="Proteomes" id="UP000276437"/>
    </source>
</evidence>
<keyword evidence="1" id="KW-1133">Transmembrane helix</keyword>
<keyword evidence="1" id="KW-0472">Membrane</keyword>
<dbReference type="RefSeq" id="WP_126308136.1">
    <property type="nucleotide sequence ID" value="NZ_AP018449.1"/>
</dbReference>
<keyword evidence="3" id="KW-1185">Reference proteome</keyword>
<dbReference type="EMBL" id="AP018449">
    <property type="protein sequence ID" value="BBB91072.1"/>
    <property type="molecule type" value="Genomic_DNA"/>
</dbReference>
<feature type="transmembrane region" description="Helical" evidence="1">
    <location>
        <begin position="24"/>
        <end position="46"/>
    </location>
</feature>
<sequence length="87" mass="9574">MLEQFKRFLVSLLYENGVASRTGLAALLLILLPMIILLALTVCMAVTEHDFPRYDSYIGAVEWLVTVGVGLLGYNKTITLKNGGTDK</sequence>
<keyword evidence="1" id="KW-0812">Transmembrane</keyword>
<evidence type="ECO:0000313" key="2">
    <source>
        <dbReference type="EMBL" id="BBB91072.1"/>
    </source>
</evidence>
<evidence type="ECO:0000256" key="1">
    <source>
        <dbReference type="SAM" id="Phobius"/>
    </source>
</evidence>
<dbReference type="AlphaFoldDB" id="A0A348AJ24"/>
<gene>
    <name evidence="2" type="ORF">MAMMFC1_01740</name>
</gene>
<protein>
    <submittedName>
        <fullName evidence="2">Uncharacterized protein</fullName>
    </submittedName>
</protein>
<name>A0A348AJ24_9FIRM</name>
<dbReference type="Proteomes" id="UP000276437">
    <property type="component" value="Chromosome"/>
</dbReference>
<organism evidence="2 3">
    <name type="scientific">Methylomusa anaerophila</name>
    <dbReference type="NCBI Taxonomy" id="1930071"/>
    <lineage>
        <taxon>Bacteria</taxon>
        <taxon>Bacillati</taxon>
        <taxon>Bacillota</taxon>
        <taxon>Negativicutes</taxon>
        <taxon>Selenomonadales</taxon>
        <taxon>Sporomusaceae</taxon>
        <taxon>Methylomusa</taxon>
    </lineage>
</organism>
<proteinExistence type="predicted"/>
<dbReference type="KEGG" id="mana:MAMMFC1_01740"/>
<accession>A0A348AJ24</accession>